<dbReference type="RefSeq" id="WP_064468001.1">
    <property type="nucleotide sequence ID" value="NZ_LDJR01000041.1"/>
</dbReference>
<evidence type="ECO:0008006" key="3">
    <source>
        <dbReference type="Google" id="ProtNLM"/>
    </source>
</evidence>
<proteinExistence type="predicted"/>
<evidence type="ECO:0000313" key="1">
    <source>
        <dbReference type="EMBL" id="OAK72207.1"/>
    </source>
</evidence>
<keyword evidence="2" id="KW-1185">Reference proteome</keyword>
<dbReference type="OrthoDB" id="2942884at2"/>
<organism evidence="1 2">
    <name type="scientific">Lederbergia galactosidilytica</name>
    <dbReference type="NCBI Taxonomy" id="217031"/>
    <lineage>
        <taxon>Bacteria</taxon>
        <taxon>Bacillati</taxon>
        <taxon>Bacillota</taxon>
        <taxon>Bacilli</taxon>
        <taxon>Bacillales</taxon>
        <taxon>Bacillaceae</taxon>
        <taxon>Lederbergia</taxon>
    </lineage>
</organism>
<dbReference type="PROSITE" id="PS51257">
    <property type="entry name" value="PROKAR_LIPOPROTEIN"/>
    <property type="match status" value="1"/>
</dbReference>
<accession>A0A177ZWB3</accession>
<dbReference type="AlphaFoldDB" id="A0A177ZWB3"/>
<comment type="caution">
    <text evidence="1">The sequence shown here is derived from an EMBL/GenBank/DDBJ whole genome shotgun (WGS) entry which is preliminary data.</text>
</comment>
<sequence>MKWFSLIALSSIICLLLLVACSKVQIISGKAEGFDSFVDLDEATEIIVLGTKKSEEKPNISRTEDGDITLGYTTANFKIDKVMKNEQANAKIKEENTIPIMEHSFSDGTKQISYNGYKNRNEGEQYLLFLSPEQDGLYAIRGVTQGKVPVKEGEVQVYQENDTDDSEKFLSKIFIEARAKYIQGN</sequence>
<name>A0A177ZWB3_9BACI</name>
<reference evidence="1 2" key="1">
    <citation type="submission" date="2015-05" db="EMBL/GenBank/DDBJ databases">
        <title>Comparison of genome.</title>
        <authorList>
            <person name="Zheng Z."/>
            <person name="Sun M."/>
        </authorList>
    </citation>
    <scope>NUCLEOTIDE SEQUENCE [LARGE SCALE GENOMIC DNA]</scope>
    <source>
        <strain evidence="1 2">G25-74</strain>
    </source>
</reference>
<dbReference type="Proteomes" id="UP000077881">
    <property type="component" value="Unassembled WGS sequence"/>
</dbReference>
<gene>
    <name evidence="1" type="ORF">ABB05_09220</name>
</gene>
<protein>
    <recommendedName>
        <fullName evidence="3">Lipoprotein</fullName>
    </recommendedName>
</protein>
<evidence type="ECO:0000313" key="2">
    <source>
        <dbReference type="Proteomes" id="UP000077881"/>
    </source>
</evidence>
<dbReference type="PATRIC" id="fig|217031.6.peg.1953"/>
<dbReference type="EMBL" id="LDJR01000041">
    <property type="protein sequence ID" value="OAK72207.1"/>
    <property type="molecule type" value="Genomic_DNA"/>
</dbReference>